<feature type="domain" description="PIGA GPI anchor biosynthesis" evidence="4">
    <location>
        <begin position="59"/>
        <end position="146"/>
    </location>
</feature>
<dbReference type="InterPro" id="IPR001296">
    <property type="entry name" value="Glyco_trans_1"/>
</dbReference>
<dbReference type="EMBL" id="AK441803">
    <property type="protein sequence ID" value="BAN65597.1"/>
    <property type="molecule type" value="mRNA"/>
</dbReference>
<feature type="transmembrane region" description="Helical" evidence="2">
    <location>
        <begin position="405"/>
        <end position="423"/>
    </location>
</feature>
<dbReference type="PANTHER" id="PTHR45871">
    <property type="entry name" value="N-ACETYLGLUCOSAMINYL-PHOSPHATIDYLINOSITOL BIOSYNTHETIC PROTEIN"/>
    <property type="match status" value="1"/>
</dbReference>
<name>S6BNA7_BABBO</name>
<evidence type="ECO:0000313" key="5">
    <source>
        <dbReference type="EMBL" id="BAN65597.1"/>
    </source>
</evidence>
<reference evidence="5" key="1">
    <citation type="journal article" date="2014" name="BMC Genomics">
        <title>The Babesia bovis gene and promoter model: an update from full-length EST analysis.</title>
        <authorList>
            <person name="Yamagishi J."/>
            <person name="Wakaguri H."/>
            <person name="Yokoyama N."/>
            <person name="Yamashita R."/>
            <person name="Suzuki Y."/>
            <person name="Xuan X."/>
            <person name="Igarashi I."/>
        </authorList>
    </citation>
    <scope>NUCLEOTIDE SEQUENCE</scope>
    <source>
        <strain evidence="5">Texas</strain>
    </source>
</reference>
<evidence type="ECO:0000256" key="2">
    <source>
        <dbReference type="SAM" id="Phobius"/>
    </source>
</evidence>
<sequence length="446" mass="50769">MSFTTYRTMDNDVVKKKCTILMVSEFFYPDVGGIETHICALSTRLMELGYRVVIVTRQFGERRGIRYMSNGLKVYHIPTLFIVRPCGIPTFIDTFPLARNILIREAVDIVHIHQTTTRYGSEFIFIAYVMGLKTVFTDHSLFSFIDWGPTILTLYLKSQSIILNHIICVSNTHKENLVLRTHTDPNRISVIGNAIESDAFKPRSEPRNDDKIVIVVISRLTAIKGAMLLNAVIPIVCHRHANVNFIIGGDGPYYASIAEIIDKHYLHDRVTLLGTVPNHKVNDVLIKGDIFLNTSKSESFCIAILEAVSSGLLCVATHVGGVHEILPRDMVLLSNYSPESVADRIDDAIKLLPSIDRFEFHNRVREMYSWQRVAQQVSDIYQTVLSRPSIHPLDLLNHYWRPTTSFRPIFIIMLVALYLMLWITDIVSPRDEIDISPDWSACMVNH</sequence>
<keyword evidence="2" id="KW-0472">Membrane</keyword>
<keyword evidence="2" id="KW-1133">Transmembrane helix</keyword>
<protein>
    <submittedName>
        <fullName evidence="5">Glycosyl transferase, group 1 family protein</fullName>
    </submittedName>
</protein>
<evidence type="ECO:0000256" key="1">
    <source>
        <dbReference type="ARBA" id="ARBA00022676"/>
    </source>
</evidence>
<evidence type="ECO:0000259" key="4">
    <source>
        <dbReference type="Pfam" id="PF08288"/>
    </source>
</evidence>
<keyword evidence="2" id="KW-0812">Transmembrane</keyword>
<evidence type="ECO:0000259" key="3">
    <source>
        <dbReference type="Pfam" id="PF00534"/>
    </source>
</evidence>
<dbReference type="GO" id="GO:0006506">
    <property type="term" value="P:GPI anchor biosynthetic process"/>
    <property type="evidence" value="ECO:0007669"/>
    <property type="project" value="InterPro"/>
</dbReference>
<dbReference type="PANTHER" id="PTHR45871:SF1">
    <property type="entry name" value="PHOSPHATIDYLINOSITOL N-ACETYLGLUCOSAMINYLTRANSFERASE SUBUNIT A"/>
    <property type="match status" value="1"/>
</dbReference>
<dbReference type="SUPFAM" id="SSF53756">
    <property type="entry name" value="UDP-Glycosyltransferase/glycogen phosphorylase"/>
    <property type="match status" value="1"/>
</dbReference>
<dbReference type="InterPro" id="IPR013234">
    <property type="entry name" value="PIGA_GPI_anchor_biosynthesis"/>
</dbReference>
<proteinExistence type="evidence at transcript level"/>
<keyword evidence="1" id="KW-0328">Glycosyltransferase</keyword>
<organism evidence="5">
    <name type="scientific">Babesia bovis</name>
    <dbReference type="NCBI Taxonomy" id="5865"/>
    <lineage>
        <taxon>Eukaryota</taxon>
        <taxon>Sar</taxon>
        <taxon>Alveolata</taxon>
        <taxon>Apicomplexa</taxon>
        <taxon>Aconoidasida</taxon>
        <taxon>Piroplasmida</taxon>
        <taxon>Babesiidae</taxon>
        <taxon>Babesia</taxon>
    </lineage>
</organism>
<gene>
    <name evidence="5" type="primary">BBOV_III008560</name>
</gene>
<dbReference type="AlphaFoldDB" id="S6BNA7"/>
<dbReference type="Gene3D" id="3.40.50.2000">
    <property type="entry name" value="Glycogen Phosphorylase B"/>
    <property type="match status" value="2"/>
</dbReference>
<accession>S6BNA7</accession>
<dbReference type="VEuPathDB" id="PiroplasmaDB:BBOV_III008560"/>
<feature type="domain" description="Glycosyl transferase family 1" evidence="3">
    <location>
        <begin position="201"/>
        <end position="351"/>
    </location>
</feature>
<dbReference type="Pfam" id="PF00534">
    <property type="entry name" value="Glycos_transf_1"/>
    <property type="match status" value="1"/>
</dbReference>
<dbReference type="GO" id="GO:0017176">
    <property type="term" value="F:phosphatidylinositol N-acetylglucosaminyltransferase activity"/>
    <property type="evidence" value="ECO:0007669"/>
    <property type="project" value="TreeGrafter"/>
</dbReference>
<dbReference type="Pfam" id="PF08288">
    <property type="entry name" value="PIGA"/>
    <property type="match status" value="1"/>
</dbReference>
<dbReference type="GO" id="GO:0000506">
    <property type="term" value="C:glycosylphosphatidylinositol-N-acetylglucosaminyltransferase (GPI-GnT) complex"/>
    <property type="evidence" value="ECO:0007669"/>
    <property type="project" value="TreeGrafter"/>
</dbReference>
<keyword evidence="5" id="KW-0808">Transferase</keyword>